<dbReference type="Gene3D" id="1.10.8.430">
    <property type="entry name" value="Helical domain of apoptotic protease-activating factors"/>
    <property type="match status" value="1"/>
</dbReference>
<dbReference type="PRINTS" id="PR00364">
    <property type="entry name" value="DISEASERSIST"/>
</dbReference>
<dbReference type="InterPro" id="IPR044974">
    <property type="entry name" value="Disease_R_plants"/>
</dbReference>
<keyword evidence="2" id="KW-0677">Repeat</keyword>
<dbReference type="SMART" id="SM00255">
    <property type="entry name" value="TIR"/>
    <property type="match status" value="1"/>
</dbReference>
<evidence type="ECO:0000256" key="1">
    <source>
        <dbReference type="ARBA" id="ARBA00022614"/>
    </source>
</evidence>
<evidence type="ECO:0000313" key="6">
    <source>
        <dbReference type="Proteomes" id="UP000594261"/>
    </source>
</evidence>
<proteinExistence type="predicted"/>
<dbReference type="Gene3D" id="3.40.50.10140">
    <property type="entry name" value="Toll/interleukin-1 receptor homology (TIR) domain"/>
    <property type="match status" value="1"/>
</dbReference>
<dbReference type="OrthoDB" id="1645191at2759"/>
<evidence type="ECO:0000313" key="5">
    <source>
        <dbReference type="EnsemblPlants" id="QL07p044466:mrna"/>
    </source>
</evidence>
<reference evidence="5 6" key="1">
    <citation type="journal article" date="2016" name="G3 (Bethesda)">
        <title>First Draft Assembly and Annotation of the Genome of a California Endemic Oak Quercus lobata Nee (Fagaceae).</title>
        <authorList>
            <person name="Sork V.L."/>
            <person name="Fitz-Gibbon S.T."/>
            <person name="Puiu D."/>
            <person name="Crepeau M."/>
            <person name="Gugger P.F."/>
            <person name="Sherman R."/>
            <person name="Stevens K."/>
            <person name="Langley C.H."/>
            <person name="Pellegrini M."/>
            <person name="Salzberg S.L."/>
        </authorList>
    </citation>
    <scope>NUCLEOTIDE SEQUENCE [LARGE SCALE GENOMIC DNA]</scope>
    <source>
        <strain evidence="5 6">cv. SW786</strain>
    </source>
</reference>
<dbReference type="PANTHER" id="PTHR11017:SF570">
    <property type="entry name" value="DISEASE RESISTANCE PROTEIN (TIR-NBS CLASS)-RELATED"/>
    <property type="match status" value="1"/>
</dbReference>
<dbReference type="GO" id="GO:0007165">
    <property type="term" value="P:signal transduction"/>
    <property type="evidence" value="ECO:0007669"/>
    <property type="project" value="InterPro"/>
</dbReference>
<dbReference type="KEGG" id="qlo:115953244"/>
<dbReference type="Proteomes" id="UP000594261">
    <property type="component" value="Chromosome 7"/>
</dbReference>
<dbReference type="InterPro" id="IPR035897">
    <property type="entry name" value="Toll_tir_struct_dom_sf"/>
</dbReference>
<dbReference type="InterPro" id="IPR058192">
    <property type="entry name" value="WHD_ROQ1-like"/>
</dbReference>
<dbReference type="Pfam" id="PF01582">
    <property type="entry name" value="TIR"/>
    <property type="match status" value="1"/>
</dbReference>
<dbReference type="PROSITE" id="PS50104">
    <property type="entry name" value="TIR"/>
    <property type="match status" value="1"/>
</dbReference>
<protein>
    <recommendedName>
        <fullName evidence="4">TIR domain-containing protein</fullName>
    </recommendedName>
</protein>
<dbReference type="Gramene" id="QL07p044466:mrna">
    <property type="protein sequence ID" value="QL07p044466:mrna"/>
    <property type="gene ID" value="QL07p044466"/>
</dbReference>
<sequence length="1014" mass="116137">MASSIQQGDSFSSPTRRWDYDFFLSFRGEDTRNGFTGHLYRALVDNGFKTFIDDELPRGEQISAELLKAIKSARTSIIIFSQNYAFSSWCLDELVEILNCKQNGQLVLPVFYKVDPSDVRKQKGNFEVALAEQENKFKDNIEKVRRWRAALNEAANLSGLPYKDSGPEYKFIQQIIERISYTKSNSIHLSDANHPVGVNSRAEAIESLLDIKANDVRMVGIHGLGGIGKTTIARVVYDRIFEHFEGYCYLENVRENSETNNGMIQLQEKLLSNILGNKHLKVVSVARGTNMIKEMLHCKRILLILDDMDKSQQIDNLIGNYDWFASGSRVLITTRDRHLLDYLGNICITYEVTELNKCEALELFNQHAFKGKKLEEDYSELVNQVIQYANGLPLALKIIGSHLYGKPSSEWKEAIQQYRNIPKGDIYKKLKVSYDGLEETEKHIFLDIACFFKGRNEDNVINILDACKLYPKSGIPNLVNKCLITIGDFGILWMHDLVQQMGREIVRQESPVLKKRSRIWHYEDALEVLTESEGSDEIRGIMWHSPDPITVQLHAKAFKNMENLKFLMVHNVLISEEIKYLPNQLKLLEWDEYPSSLPSNYCPQQLVELGMPRSCIRLENLFKQGGQYNNLKSMDLEGCMSIRQLPGLCAPNLERLDISFCENLIEVHEAIGSLGKLKCWRLWGCKKLQILPSSFKLKSLERINLDGCVSLEKLPDLGAPNLKSLHMMGCENLIEVHEAIGSLDKLEEWALDNCKKLQILPSTLRLKSLPSISLCGCVSLEKFPRIYREMKCHSLYLHDSSIREWHSSLKYQISWLNCLNLANCQNIGDFLVSISGCKFTNLSFLEVRDCDGHILESHILMKPDSFPSLGFLIIDGCNIVTIPESIIGFTTLEKLSMRNCKKLREIPRLPQHIRSVNAANCTSLDLLSSCRVLNQFQEIFMDPSFSDFWPLPPRFELPKGYTLRREISDFWPPELVLPRIEIPKEFKLNHRSDGNSVSFVVGREFHKLIVCFAF</sequence>
<keyword evidence="6" id="KW-1185">Reference proteome</keyword>
<accession>A0A7N2M7B4</accession>
<keyword evidence="1" id="KW-0433">Leucine-rich repeat</keyword>
<dbReference type="EMBL" id="LRBV02000007">
    <property type="status" value="NOT_ANNOTATED_CDS"/>
    <property type="molecule type" value="Genomic_DNA"/>
</dbReference>
<dbReference type="SUPFAM" id="SSF52058">
    <property type="entry name" value="L domain-like"/>
    <property type="match status" value="1"/>
</dbReference>
<dbReference type="InParanoid" id="A0A7N2M7B4"/>
<dbReference type="AlphaFoldDB" id="A0A7N2M7B4"/>
<name>A0A7N2M7B4_QUELO</name>
<dbReference type="GO" id="GO:0043531">
    <property type="term" value="F:ADP binding"/>
    <property type="evidence" value="ECO:0007669"/>
    <property type="project" value="InterPro"/>
</dbReference>
<dbReference type="FunCoup" id="A0A7N2M7B4">
    <property type="interactions" value="414"/>
</dbReference>
<evidence type="ECO:0000256" key="3">
    <source>
        <dbReference type="ARBA" id="ARBA00023027"/>
    </source>
</evidence>
<dbReference type="Pfam" id="PF00931">
    <property type="entry name" value="NB-ARC"/>
    <property type="match status" value="1"/>
</dbReference>
<dbReference type="InterPro" id="IPR000157">
    <property type="entry name" value="TIR_dom"/>
</dbReference>
<organism evidence="5 6">
    <name type="scientific">Quercus lobata</name>
    <name type="common">Valley oak</name>
    <dbReference type="NCBI Taxonomy" id="97700"/>
    <lineage>
        <taxon>Eukaryota</taxon>
        <taxon>Viridiplantae</taxon>
        <taxon>Streptophyta</taxon>
        <taxon>Embryophyta</taxon>
        <taxon>Tracheophyta</taxon>
        <taxon>Spermatophyta</taxon>
        <taxon>Magnoliopsida</taxon>
        <taxon>eudicotyledons</taxon>
        <taxon>Gunneridae</taxon>
        <taxon>Pentapetalae</taxon>
        <taxon>rosids</taxon>
        <taxon>fabids</taxon>
        <taxon>Fagales</taxon>
        <taxon>Fagaceae</taxon>
        <taxon>Quercus</taxon>
    </lineage>
</organism>
<evidence type="ECO:0000259" key="4">
    <source>
        <dbReference type="PROSITE" id="PS50104"/>
    </source>
</evidence>
<dbReference type="Pfam" id="PF23282">
    <property type="entry name" value="WHD_ROQ1"/>
    <property type="match status" value="1"/>
</dbReference>
<evidence type="ECO:0000256" key="2">
    <source>
        <dbReference type="ARBA" id="ARBA00022737"/>
    </source>
</evidence>
<dbReference type="SUPFAM" id="SSF52540">
    <property type="entry name" value="P-loop containing nucleoside triphosphate hydrolases"/>
    <property type="match status" value="1"/>
</dbReference>
<feature type="domain" description="TIR" evidence="4">
    <location>
        <begin position="18"/>
        <end position="179"/>
    </location>
</feature>
<gene>
    <name evidence="5" type="primary">LOC115953244</name>
</gene>
<keyword evidence="3" id="KW-0520">NAD</keyword>
<dbReference type="GO" id="GO:0006952">
    <property type="term" value="P:defense response"/>
    <property type="evidence" value="ECO:0007669"/>
    <property type="project" value="InterPro"/>
</dbReference>
<dbReference type="Gene3D" id="3.40.50.300">
    <property type="entry name" value="P-loop containing nucleotide triphosphate hydrolases"/>
    <property type="match status" value="1"/>
</dbReference>
<reference evidence="5" key="2">
    <citation type="submission" date="2021-01" db="UniProtKB">
        <authorList>
            <consortium name="EnsemblPlants"/>
        </authorList>
    </citation>
    <scope>IDENTIFICATION</scope>
</reference>
<dbReference type="Gene3D" id="3.80.10.10">
    <property type="entry name" value="Ribonuclease Inhibitor"/>
    <property type="match status" value="2"/>
</dbReference>
<dbReference type="FunFam" id="3.40.50.10140:FF:000007">
    <property type="entry name" value="Disease resistance protein (TIR-NBS-LRR class)"/>
    <property type="match status" value="1"/>
</dbReference>
<dbReference type="EnsemblPlants" id="QL07p044466:mrna">
    <property type="protein sequence ID" value="QL07p044466:mrna"/>
    <property type="gene ID" value="QL07p044466"/>
</dbReference>
<dbReference type="GeneID" id="115953244"/>
<dbReference type="SUPFAM" id="SSF52200">
    <property type="entry name" value="Toll/Interleukin receptor TIR domain"/>
    <property type="match status" value="1"/>
</dbReference>
<dbReference type="InterPro" id="IPR032675">
    <property type="entry name" value="LRR_dom_sf"/>
</dbReference>
<dbReference type="InterPro" id="IPR002182">
    <property type="entry name" value="NB-ARC"/>
</dbReference>
<dbReference type="OMA" id="SSIREWH"/>
<dbReference type="InterPro" id="IPR027417">
    <property type="entry name" value="P-loop_NTPase"/>
</dbReference>
<dbReference type="PANTHER" id="PTHR11017">
    <property type="entry name" value="LEUCINE-RICH REPEAT-CONTAINING PROTEIN"/>
    <property type="match status" value="1"/>
</dbReference>
<dbReference type="InterPro" id="IPR042197">
    <property type="entry name" value="Apaf_helical"/>
</dbReference>
<dbReference type="RefSeq" id="XP_030926685.1">
    <property type="nucleotide sequence ID" value="XM_031070825.1"/>
</dbReference>